<sequence length="207" mass="21371">MPLPPPVTRALRPERSTRTTWGTATGSAVMAQEVTSCVAGGTWGGGTYSTVVLCGSGETPRARTGRGRPGGRSGVSDRRGTVGGGTSPRRPSTRSAPTGRSVQMSTVSLPGGGSAEGAPVAFEATLVRWPGPGGWVFAPVPDEYAPPTAGPFGRVPVTATVDARTWSTSVWRDRRAGWLLAVPARIRAGKDHGDVVSAAVEVDHARM</sequence>
<evidence type="ECO:0000313" key="2">
    <source>
        <dbReference type="EMBL" id="PWR13495.1"/>
    </source>
</evidence>
<reference evidence="2 3" key="1">
    <citation type="submission" date="2018-05" db="EMBL/GenBank/DDBJ databases">
        <title>Micromonosporas from Atacama Desert.</title>
        <authorList>
            <person name="Carro L."/>
            <person name="Golinska P."/>
            <person name="Klenk H.-P."/>
            <person name="Goodfellow M."/>
        </authorList>
    </citation>
    <scope>NUCLEOTIDE SEQUENCE [LARGE SCALE GENOMIC DNA]</scope>
    <source>
        <strain evidence="2 3">4G51</strain>
    </source>
</reference>
<dbReference type="EMBL" id="QGKS01000262">
    <property type="protein sequence ID" value="PWR13495.1"/>
    <property type="molecule type" value="Genomic_DNA"/>
</dbReference>
<dbReference type="Gene3D" id="2.40.30.100">
    <property type="entry name" value="AF2212/PG0164-like"/>
    <property type="match status" value="1"/>
</dbReference>
<accession>A0A317DKN8</accession>
<dbReference type="InterPro" id="IPR015018">
    <property type="entry name" value="DUF1905"/>
</dbReference>
<proteinExistence type="predicted"/>
<feature type="region of interest" description="Disordered" evidence="1">
    <location>
        <begin position="57"/>
        <end position="114"/>
    </location>
</feature>
<gene>
    <name evidence="2" type="ORF">DKT69_20635</name>
</gene>
<dbReference type="AlphaFoldDB" id="A0A317DKN8"/>
<comment type="caution">
    <text evidence="2">The sequence shown here is derived from an EMBL/GenBank/DDBJ whole genome shotgun (WGS) entry which is preliminary data.</text>
</comment>
<feature type="compositionally biased region" description="Polar residues" evidence="1">
    <location>
        <begin position="89"/>
        <end position="108"/>
    </location>
</feature>
<evidence type="ECO:0000313" key="3">
    <source>
        <dbReference type="Proteomes" id="UP000246050"/>
    </source>
</evidence>
<dbReference type="Pfam" id="PF08922">
    <property type="entry name" value="DUF1905"/>
    <property type="match status" value="1"/>
</dbReference>
<dbReference type="InterPro" id="IPR037079">
    <property type="entry name" value="AF2212/PG0164-like_sf"/>
</dbReference>
<organism evidence="2 3">
    <name type="scientific">Micromonospora sicca</name>
    <dbReference type="NCBI Taxonomy" id="2202420"/>
    <lineage>
        <taxon>Bacteria</taxon>
        <taxon>Bacillati</taxon>
        <taxon>Actinomycetota</taxon>
        <taxon>Actinomycetes</taxon>
        <taxon>Micromonosporales</taxon>
        <taxon>Micromonosporaceae</taxon>
        <taxon>Micromonospora</taxon>
    </lineage>
</organism>
<evidence type="ECO:0008006" key="4">
    <source>
        <dbReference type="Google" id="ProtNLM"/>
    </source>
</evidence>
<feature type="region of interest" description="Disordered" evidence="1">
    <location>
        <begin position="1"/>
        <end position="24"/>
    </location>
</feature>
<dbReference type="Proteomes" id="UP000246050">
    <property type="component" value="Unassembled WGS sequence"/>
</dbReference>
<protein>
    <recommendedName>
        <fullName evidence="4">DUF1905 domain-containing protein</fullName>
    </recommendedName>
</protein>
<name>A0A317DKN8_9ACTN</name>
<dbReference type="SUPFAM" id="SSF141694">
    <property type="entry name" value="AF2212/PG0164-like"/>
    <property type="match status" value="1"/>
</dbReference>
<evidence type="ECO:0000256" key="1">
    <source>
        <dbReference type="SAM" id="MobiDB-lite"/>
    </source>
</evidence>